<sequence>MNIRRDLPQFVVTGRFAAELYVAHRGVIGRFDGFQLVWPRYQDNEGFFEQRGKDMTRISGSVRETKERERVKRFIRELRVRVWRAVVFEKPDVVFLFTPKIQEVKDGLQERIRRLIVAEVRGDYIRKHPFDVLTKIKTLQRALDVSTSGSTASSRKMLRKAAIMPQKHKTWA</sequence>
<evidence type="ECO:0000313" key="1">
    <source>
        <dbReference type="EMBL" id="KKW29367.1"/>
    </source>
</evidence>
<dbReference type="EMBL" id="LCRD01000047">
    <property type="protein sequence ID" value="KKW29367.1"/>
    <property type="molecule type" value="Genomic_DNA"/>
</dbReference>
<evidence type="ECO:0000313" key="2">
    <source>
        <dbReference type="Proteomes" id="UP000034846"/>
    </source>
</evidence>
<organism evidence="1 2">
    <name type="scientific">Candidatus Uhrbacteria bacterium GW2011_GWD2_52_7</name>
    <dbReference type="NCBI Taxonomy" id="1618989"/>
    <lineage>
        <taxon>Bacteria</taxon>
        <taxon>Candidatus Uhriibacteriota</taxon>
    </lineage>
</organism>
<reference evidence="1 2" key="1">
    <citation type="journal article" date="2015" name="Nature">
        <title>rRNA introns, odd ribosomes, and small enigmatic genomes across a large radiation of phyla.</title>
        <authorList>
            <person name="Brown C.T."/>
            <person name="Hug L.A."/>
            <person name="Thomas B.C."/>
            <person name="Sharon I."/>
            <person name="Castelle C.J."/>
            <person name="Singh A."/>
            <person name="Wilkins M.J."/>
            <person name="Williams K.H."/>
            <person name="Banfield J.F."/>
        </authorList>
    </citation>
    <scope>NUCLEOTIDE SEQUENCE [LARGE SCALE GENOMIC DNA]</scope>
</reference>
<dbReference type="Proteomes" id="UP000034846">
    <property type="component" value="Unassembled WGS sequence"/>
</dbReference>
<gene>
    <name evidence="1" type="ORF">UY72_C0047G0008</name>
</gene>
<protein>
    <submittedName>
        <fullName evidence="1">Uncharacterized protein</fullName>
    </submittedName>
</protein>
<dbReference type="AlphaFoldDB" id="A0A0G1ZMN6"/>
<name>A0A0G1ZMN6_9BACT</name>
<proteinExistence type="predicted"/>
<comment type="caution">
    <text evidence="1">The sequence shown here is derived from an EMBL/GenBank/DDBJ whole genome shotgun (WGS) entry which is preliminary data.</text>
</comment>
<accession>A0A0G1ZMN6</accession>